<keyword evidence="1" id="KW-1133">Transmembrane helix</keyword>
<protein>
    <submittedName>
        <fullName evidence="2">Uncharacterized protein</fullName>
    </submittedName>
</protein>
<dbReference type="AlphaFoldDB" id="A0A1F6Y8Y6"/>
<name>A0A1F6Y8Y6_9BACT</name>
<dbReference type="STRING" id="1801797.A3G06_00370"/>
<dbReference type="EMBL" id="MFVV01000033">
    <property type="protein sequence ID" value="OGJ02831.1"/>
    <property type="molecule type" value="Genomic_DNA"/>
</dbReference>
<evidence type="ECO:0000313" key="2">
    <source>
        <dbReference type="EMBL" id="OGJ02831.1"/>
    </source>
</evidence>
<keyword evidence="1" id="KW-0812">Transmembrane</keyword>
<gene>
    <name evidence="2" type="ORF">A3G06_00370</name>
</gene>
<organism evidence="2 3">
    <name type="scientific">Candidatus Nomurabacteria bacterium RIFCSPLOWO2_12_FULL_46_14</name>
    <dbReference type="NCBI Taxonomy" id="1801797"/>
    <lineage>
        <taxon>Bacteria</taxon>
        <taxon>Candidatus Nomuraibacteriota</taxon>
    </lineage>
</organism>
<accession>A0A1F6Y8Y6</accession>
<keyword evidence="1" id="KW-0472">Membrane</keyword>
<feature type="transmembrane region" description="Helical" evidence="1">
    <location>
        <begin position="9"/>
        <end position="25"/>
    </location>
</feature>
<sequence>MRSLKNKRVLWAVLAVVFVFALFFIKNKTLFINSENGETPGQNLAYDKRVVGDLINQDTDKDGIPDWEEKLRGADPMQKDASATQDYFEASAIKEDNLTQTDRLSREILATVASLTDSGQMDAALLEGLGESLALEAGGVSAQKIYTLSEIQVSSNNSSKATQNYGGAIWGLLQNQYSSEEVLAVLTDSLGEDGLNPEVLRELDPIIKRINKIIVSVRNLSVPSKLSSAHLSLLNGFEGVSEGLTDLKQADEDPIVSLNAVSKFGANMRIVDDALGQIADVL</sequence>
<comment type="caution">
    <text evidence="2">The sequence shown here is derived from an EMBL/GenBank/DDBJ whole genome shotgun (WGS) entry which is preliminary data.</text>
</comment>
<reference evidence="2 3" key="1">
    <citation type="journal article" date="2016" name="Nat. Commun.">
        <title>Thousands of microbial genomes shed light on interconnected biogeochemical processes in an aquifer system.</title>
        <authorList>
            <person name="Anantharaman K."/>
            <person name="Brown C.T."/>
            <person name="Hug L.A."/>
            <person name="Sharon I."/>
            <person name="Castelle C.J."/>
            <person name="Probst A.J."/>
            <person name="Thomas B.C."/>
            <person name="Singh A."/>
            <person name="Wilkins M.J."/>
            <person name="Karaoz U."/>
            <person name="Brodie E.L."/>
            <person name="Williams K.H."/>
            <person name="Hubbard S.S."/>
            <person name="Banfield J.F."/>
        </authorList>
    </citation>
    <scope>NUCLEOTIDE SEQUENCE [LARGE SCALE GENOMIC DNA]</scope>
</reference>
<proteinExistence type="predicted"/>
<evidence type="ECO:0000313" key="3">
    <source>
        <dbReference type="Proteomes" id="UP000176192"/>
    </source>
</evidence>
<evidence type="ECO:0000256" key="1">
    <source>
        <dbReference type="SAM" id="Phobius"/>
    </source>
</evidence>
<dbReference type="Proteomes" id="UP000176192">
    <property type="component" value="Unassembled WGS sequence"/>
</dbReference>